<gene>
    <name evidence="3" type="ORF">GSLYS_00021645001</name>
</gene>
<comment type="caution">
    <text evidence="3">The sequence shown here is derived from an EMBL/GenBank/DDBJ whole genome shotgun (WGS) entry which is preliminary data.</text>
</comment>
<organism evidence="3 4">
    <name type="scientific">Lymnaea stagnalis</name>
    <name type="common">Great pond snail</name>
    <name type="synonym">Helix stagnalis</name>
    <dbReference type="NCBI Taxonomy" id="6523"/>
    <lineage>
        <taxon>Eukaryota</taxon>
        <taxon>Metazoa</taxon>
        <taxon>Spiralia</taxon>
        <taxon>Lophotrochozoa</taxon>
        <taxon>Mollusca</taxon>
        <taxon>Gastropoda</taxon>
        <taxon>Heterobranchia</taxon>
        <taxon>Euthyneura</taxon>
        <taxon>Panpulmonata</taxon>
        <taxon>Hygrophila</taxon>
        <taxon>Lymnaeoidea</taxon>
        <taxon>Lymnaeidae</taxon>
        <taxon>Lymnaea</taxon>
    </lineage>
</organism>
<feature type="domain" description="C-type lectin" evidence="2">
    <location>
        <begin position="1"/>
        <end position="107"/>
    </location>
</feature>
<feature type="non-terminal residue" evidence="3">
    <location>
        <position position="1"/>
    </location>
</feature>
<dbReference type="Pfam" id="PF00059">
    <property type="entry name" value="Lectin_C"/>
    <property type="match status" value="1"/>
</dbReference>
<name>A0AAV2INX3_LYMST</name>
<dbReference type="PROSITE" id="PS00615">
    <property type="entry name" value="C_TYPE_LECTIN_1"/>
    <property type="match status" value="1"/>
</dbReference>
<evidence type="ECO:0000313" key="4">
    <source>
        <dbReference type="Proteomes" id="UP001497497"/>
    </source>
</evidence>
<accession>A0AAV2INX3</accession>
<dbReference type="AlphaFoldDB" id="A0AAV2INX3"/>
<evidence type="ECO:0000313" key="3">
    <source>
        <dbReference type="EMBL" id="CAL1548328.1"/>
    </source>
</evidence>
<dbReference type="InterPro" id="IPR016187">
    <property type="entry name" value="CTDL_fold"/>
</dbReference>
<protein>
    <recommendedName>
        <fullName evidence="2">C-type lectin domain-containing protein</fullName>
    </recommendedName>
</protein>
<dbReference type="SMART" id="SM00034">
    <property type="entry name" value="CLECT"/>
    <property type="match status" value="1"/>
</dbReference>
<dbReference type="InterPro" id="IPR001304">
    <property type="entry name" value="C-type_lectin-like"/>
</dbReference>
<dbReference type="PANTHER" id="PTHR22801:SF63">
    <property type="entry name" value="C-TYPE LECTIN DOMAIN-CONTAINING PROTEIN"/>
    <property type="match status" value="1"/>
</dbReference>
<proteinExistence type="predicted"/>
<dbReference type="SUPFAM" id="SSF56436">
    <property type="entry name" value="C-type lectin-like"/>
    <property type="match status" value="1"/>
</dbReference>
<evidence type="ECO:0000256" key="1">
    <source>
        <dbReference type="ARBA" id="ARBA00023157"/>
    </source>
</evidence>
<evidence type="ECO:0000259" key="2">
    <source>
        <dbReference type="PROSITE" id="PS50041"/>
    </source>
</evidence>
<dbReference type="Gene3D" id="3.10.100.10">
    <property type="entry name" value="Mannose-Binding Protein A, subunit A"/>
    <property type="match status" value="1"/>
</dbReference>
<keyword evidence="4" id="KW-1185">Reference proteome</keyword>
<dbReference type="InterPro" id="IPR018378">
    <property type="entry name" value="C-type_lectin_CS"/>
</dbReference>
<dbReference type="EMBL" id="CAXITT010001277">
    <property type="protein sequence ID" value="CAL1548328.1"/>
    <property type="molecule type" value="Genomic_DNA"/>
</dbReference>
<dbReference type="CDD" id="cd00037">
    <property type="entry name" value="CLECT"/>
    <property type="match status" value="1"/>
</dbReference>
<sequence length="118" mass="13288">LNYTQAHEACQAKGAVLTSVKTFDKLTIVRSLVIGNMAWVGADDLGKQGSFTWKLDFSTLTNETLKSVFAPGEPNNAGGNEHCVQYYYVNKMLNDDKCSIRYGYVCEMPLPFYHNIFY</sequence>
<keyword evidence="1" id="KW-1015">Disulfide bond</keyword>
<dbReference type="InterPro" id="IPR016186">
    <property type="entry name" value="C-type_lectin-like/link_sf"/>
</dbReference>
<dbReference type="PROSITE" id="PS50041">
    <property type="entry name" value="C_TYPE_LECTIN_2"/>
    <property type="match status" value="1"/>
</dbReference>
<reference evidence="3 4" key="1">
    <citation type="submission" date="2024-04" db="EMBL/GenBank/DDBJ databases">
        <authorList>
            <consortium name="Genoscope - CEA"/>
            <person name="William W."/>
        </authorList>
    </citation>
    <scope>NUCLEOTIDE SEQUENCE [LARGE SCALE GENOMIC DNA]</scope>
</reference>
<dbReference type="PANTHER" id="PTHR22801">
    <property type="entry name" value="LITHOSTATHINE"/>
    <property type="match status" value="1"/>
</dbReference>
<dbReference type="InterPro" id="IPR050801">
    <property type="entry name" value="Ca-Dep_Lectins_ImmuneDev"/>
</dbReference>
<dbReference type="Proteomes" id="UP001497497">
    <property type="component" value="Unassembled WGS sequence"/>
</dbReference>